<dbReference type="Gene3D" id="3.20.20.70">
    <property type="entry name" value="Aldolase class I"/>
    <property type="match status" value="1"/>
</dbReference>
<evidence type="ECO:0000256" key="3">
    <source>
        <dbReference type="ARBA" id="ARBA00012572"/>
    </source>
</evidence>
<evidence type="ECO:0000256" key="2">
    <source>
        <dbReference type="ARBA" id="ARBA00004664"/>
    </source>
</evidence>
<dbReference type="RefSeq" id="WP_238181022.1">
    <property type="nucleotide sequence ID" value="NZ_BPRB01000029.1"/>
</dbReference>
<protein>
    <recommendedName>
        <fullName evidence="4 9">N-(5'-phosphoribosyl)anthranilate isomerase</fullName>
        <shortName evidence="9">PRAI</shortName>
        <ecNumber evidence="3 9">5.3.1.24</ecNumber>
    </recommendedName>
</protein>
<evidence type="ECO:0000313" key="12">
    <source>
        <dbReference type="Proteomes" id="UP001055057"/>
    </source>
</evidence>
<comment type="similarity">
    <text evidence="9">Belongs to the TrpF family.</text>
</comment>
<comment type="pathway">
    <text evidence="2 9">Amino-acid biosynthesis; L-tryptophan biosynthesis; L-tryptophan from chorismate: step 3/5.</text>
</comment>
<keyword evidence="8 9" id="KW-0413">Isomerase</keyword>
<dbReference type="GO" id="GO:0016853">
    <property type="term" value="F:isomerase activity"/>
    <property type="evidence" value="ECO:0007669"/>
    <property type="project" value="UniProtKB-KW"/>
</dbReference>
<sequence>MHASAQSLTIKICGLSTPGTLAAALDAGADWIGLVHFPRSPRHVGWDTARALSAQARGRAQRVVLLVDPDDAELDAALEAVDPDLVQLHGSESPERVSMIRARAGRPVMKALGIGTAADLARIPAYARAADRLLLDAKAPAGASLPGGNGRAFDWDVLAGADLPAGWMLSGGLTPETVAEALARTGATAIDVSSGVESAPGVKEPARIAAFVAAARGR</sequence>
<accession>A0ABQ4TT73</accession>
<evidence type="ECO:0000256" key="1">
    <source>
        <dbReference type="ARBA" id="ARBA00001164"/>
    </source>
</evidence>
<feature type="domain" description="N-(5'phosphoribosyl) anthranilate isomerase (PRAI)" evidence="10">
    <location>
        <begin position="10"/>
        <end position="213"/>
    </location>
</feature>
<dbReference type="EC" id="5.3.1.24" evidence="3 9"/>
<evidence type="ECO:0000256" key="9">
    <source>
        <dbReference type="HAMAP-Rule" id="MF_00135"/>
    </source>
</evidence>
<comment type="catalytic activity">
    <reaction evidence="1 9">
        <text>N-(5-phospho-beta-D-ribosyl)anthranilate = 1-(2-carboxyphenylamino)-1-deoxy-D-ribulose 5-phosphate</text>
        <dbReference type="Rhea" id="RHEA:21540"/>
        <dbReference type="ChEBI" id="CHEBI:18277"/>
        <dbReference type="ChEBI" id="CHEBI:58613"/>
        <dbReference type="EC" id="5.3.1.24"/>
    </reaction>
</comment>
<dbReference type="InterPro" id="IPR044643">
    <property type="entry name" value="TrpF_fam"/>
</dbReference>
<dbReference type="Pfam" id="PF00697">
    <property type="entry name" value="PRAI"/>
    <property type="match status" value="1"/>
</dbReference>
<dbReference type="InterPro" id="IPR013785">
    <property type="entry name" value="Aldolase_TIM"/>
</dbReference>
<evidence type="ECO:0000256" key="7">
    <source>
        <dbReference type="ARBA" id="ARBA00023141"/>
    </source>
</evidence>
<dbReference type="EMBL" id="BPRB01000029">
    <property type="protein sequence ID" value="GJE58390.1"/>
    <property type="molecule type" value="Genomic_DNA"/>
</dbReference>
<keyword evidence="6 9" id="KW-0822">Tryptophan biosynthesis</keyword>
<name>A0ABQ4TT73_9HYPH</name>
<dbReference type="CDD" id="cd00405">
    <property type="entry name" value="PRAI"/>
    <property type="match status" value="1"/>
</dbReference>
<keyword evidence="5 9" id="KW-0028">Amino-acid biosynthesis</keyword>
<dbReference type="NCBIfam" id="NF002295">
    <property type="entry name" value="PRK01222.1-1"/>
    <property type="match status" value="1"/>
</dbReference>
<dbReference type="SUPFAM" id="SSF51366">
    <property type="entry name" value="Ribulose-phoshate binding barrel"/>
    <property type="match status" value="1"/>
</dbReference>
<dbReference type="Proteomes" id="UP001055057">
    <property type="component" value="Unassembled WGS sequence"/>
</dbReference>
<evidence type="ECO:0000313" key="11">
    <source>
        <dbReference type="EMBL" id="GJE58390.1"/>
    </source>
</evidence>
<keyword evidence="12" id="KW-1185">Reference proteome</keyword>
<gene>
    <name evidence="9 11" type="primary">trpF</name>
    <name evidence="11" type="ORF">MPOCJGCO_0471</name>
</gene>
<dbReference type="PANTHER" id="PTHR42894">
    <property type="entry name" value="N-(5'-PHOSPHORIBOSYL)ANTHRANILATE ISOMERASE"/>
    <property type="match status" value="1"/>
</dbReference>
<organism evidence="11 12">
    <name type="scientific">Methylobacterium trifolii</name>
    <dbReference type="NCBI Taxonomy" id="1003092"/>
    <lineage>
        <taxon>Bacteria</taxon>
        <taxon>Pseudomonadati</taxon>
        <taxon>Pseudomonadota</taxon>
        <taxon>Alphaproteobacteria</taxon>
        <taxon>Hyphomicrobiales</taxon>
        <taxon>Methylobacteriaceae</taxon>
        <taxon>Methylobacterium</taxon>
    </lineage>
</organism>
<proteinExistence type="inferred from homology"/>
<evidence type="ECO:0000256" key="5">
    <source>
        <dbReference type="ARBA" id="ARBA00022605"/>
    </source>
</evidence>
<reference evidence="11" key="2">
    <citation type="submission" date="2021-08" db="EMBL/GenBank/DDBJ databases">
        <authorList>
            <person name="Tani A."/>
            <person name="Ola A."/>
            <person name="Ogura Y."/>
            <person name="Katsura K."/>
            <person name="Hayashi T."/>
        </authorList>
    </citation>
    <scope>NUCLEOTIDE SEQUENCE</scope>
    <source>
        <strain evidence="11">DSM 23632</strain>
    </source>
</reference>
<evidence type="ECO:0000256" key="4">
    <source>
        <dbReference type="ARBA" id="ARBA00022272"/>
    </source>
</evidence>
<dbReference type="HAMAP" id="MF_00135">
    <property type="entry name" value="PRAI"/>
    <property type="match status" value="1"/>
</dbReference>
<keyword evidence="7 9" id="KW-0057">Aromatic amino acid biosynthesis</keyword>
<evidence type="ECO:0000259" key="10">
    <source>
        <dbReference type="Pfam" id="PF00697"/>
    </source>
</evidence>
<reference evidence="11" key="1">
    <citation type="journal article" date="2021" name="Front. Microbiol.">
        <title>Comprehensive Comparative Genomics and Phenotyping of Methylobacterium Species.</title>
        <authorList>
            <person name="Alessa O."/>
            <person name="Ogura Y."/>
            <person name="Fujitani Y."/>
            <person name="Takami H."/>
            <person name="Hayashi T."/>
            <person name="Sahin N."/>
            <person name="Tani A."/>
        </authorList>
    </citation>
    <scope>NUCLEOTIDE SEQUENCE</scope>
    <source>
        <strain evidence="11">DSM 23632</strain>
    </source>
</reference>
<comment type="caution">
    <text evidence="11">The sequence shown here is derived from an EMBL/GenBank/DDBJ whole genome shotgun (WGS) entry which is preliminary data.</text>
</comment>
<dbReference type="InterPro" id="IPR011060">
    <property type="entry name" value="RibuloseP-bd_barrel"/>
</dbReference>
<dbReference type="PANTHER" id="PTHR42894:SF1">
    <property type="entry name" value="N-(5'-PHOSPHORIBOSYL)ANTHRANILATE ISOMERASE"/>
    <property type="match status" value="1"/>
</dbReference>
<evidence type="ECO:0000256" key="8">
    <source>
        <dbReference type="ARBA" id="ARBA00023235"/>
    </source>
</evidence>
<evidence type="ECO:0000256" key="6">
    <source>
        <dbReference type="ARBA" id="ARBA00022822"/>
    </source>
</evidence>
<dbReference type="InterPro" id="IPR001240">
    <property type="entry name" value="PRAI_dom"/>
</dbReference>